<evidence type="ECO:0000313" key="3">
    <source>
        <dbReference type="EMBL" id="GGJ70490.1"/>
    </source>
</evidence>
<sequence>MDPLAKAERLFRLAALLREGQLTVRDLALKLYPAALVGGDGWPGIERAVQRDLRDLERLEPDFLALKGRPPRYTIQTHRTRLHPVEVLALHSAARMTYHRAPGQRLHHQAALKKLTGWLPERVQPVVARSFSDLGRRRSREDLNLELAAQSWLDGHPLRFEYRKPGGSGTWRTNIIETYLIETHPGNLDLYVVGRETSYHRDVRTFKLSRMQRLHVMTEHTYSIPDTFEPQEFFHAAWGVMGGTAGQLETIHLRFSADAAYRIMEGGYAHLSEPVVNCDGTIDTSVTAPVDPVIGFPREVLGWVLSFGARVQVLGPPHLRAHWQQELQAALTVAGQEVHA</sequence>
<evidence type="ECO:0000259" key="1">
    <source>
        <dbReference type="Pfam" id="PF13280"/>
    </source>
</evidence>
<comment type="caution">
    <text evidence="3">The sequence shown here is derived from an EMBL/GenBank/DDBJ whole genome shotgun (WGS) entry which is preliminary data.</text>
</comment>
<feature type="domain" description="WYL" evidence="1">
    <location>
        <begin position="145"/>
        <end position="216"/>
    </location>
</feature>
<dbReference type="Pfam" id="PF13280">
    <property type="entry name" value="WYL"/>
    <property type="match status" value="1"/>
</dbReference>
<gene>
    <name evidence="3" type="ORF">GCM10008939_13640</name>
</gene>
<feature type="domain" description="WCX" evidence="2">
    <location>
        <begin position="249"/>
        <end position="331"/>
    </location>
</feature>
<organism evidence="3 4">
    <name type="scientific">Deinococcus aquiradiocola</name>
    <dbReference type="NCBI Taxonomy" id="393059"/>
    <lineage>
        <taxon>Bacteria</taxon>
        <taxon>Thermotogati</taxon>
        <taxon>Deinococcota</taxon>
        <taxon>Deinococci</taxon>
        <taxon>Deinococcales</taxon>
        <taxon>Deinococcaceae</taxon>
        <taxon>Deinococcus</taxon>
    </lineage>
</organism>
<evidence type="ECO:0000313" key="4">
    <source>
        <dbReference type="Proteomes" id="UP000635726"/>
    </source>
</evidence>
<dbReference type="EMBL" id="BMOE01000003">
    <property type="protein sequence ID" value="GGJ70490.1"/>
    <property type="molecule type" value="Genomic_DNA"/>
</dbReference>
<reference evidence="3" key="1">
    <citation type="journal article" date="2014" name="Int. J. Syst. Evol. Microbiol.">
        <title>Complete genome sequence of Corynebacterium casei LMG S-19264T (=DSM 44701T), isolated from a smear-ripened cheese.</title>
        <authorList>
            <consortium name="US DOE Joint Genome Institute (JGI-PGF)"/>
            <person name="Walter F."/>
            <person name="Albersmeier A."/>
            <person name="Kalinowski J."/>
            <person name="Ruckert C."/>
        </authorList>
    </citation>
    <scope>NUCLEOTIDE SEQUENCE</scope>
    <source>
        <strain evidence="3">JCM 14371</strain>
    </source>
</reference>
<dbReference type="InterPro" id="IPR057727">
    <property type="entry name" value="WCX_dom"/>
</dbReference>
<proteinExistence type="predicted"/>
<dbReference type="Pfam" id="PF25583">
    <property type="entry name" value="WCX"/>
    <property type="match status" value="1"/>
</dbReference>
<reference evidence="3" key="2">
    <citation type="submission" date="2020-09" db="EMBL/GenBank/DDBJ databases">
        <authorList>
            <person name="Sun Q."/>
            <person name="Ohkuma M."/>
        </authorList>
    </citation>
    <scope>NUCLEOTIDE SEQUENCE</scope>
    <source>
        <strain evidence="3">JCM 14371</strain>
    </source>
</reference>
<keyword evidence="4" id="KW-1185">Reference proteome</keyword>
<name>A0A917PC16_9DEIO</name>
<dbReference type="AlphaFoldDB" id="A0A917PC16"/>
<protein>
    <submittedName>
        <fullName evidence="3">DNA-binding transcriptional regulator</fullName>
    </submittedName>
</protein>
<dbReference type="InterPro" id="IPR026881">
    <property type="entry name" value="WYL_dom"/>
</dbReference>
<dbReference type="GO" id="GO:0003677">
    <property type="term" value="F:DNA binding"/>
    <property type="evidence" value="ECO:0007669"/>
    <property type="project" value="UniProtKB-KW"/>
</dbReference>
<keyword evidence="3" id="KW-0238">DNA-binding</keyword>
<dbReference type="InterPro" id="IPR051534">
    <property type="entry name" value="CBASS_pafABC_assoc_protein"/>
</dbReference>
<dbReference type="PANTHER" id="PTHR34580">
    <property type="match status" value="1"/>
</dbReference>
<dbReference type="Proteomes" id="UP000635726">
    <property type="component" value="Unassembled WGS sequence"/>
</dbReference>
<evidence type="ECO:0000259" key="2">
    <source>
        <dbReference type="Pfam" id="PF25583"/>
    </source>
</evidence>
<dbReference type="PANTHER" id="PTHR34580:SF1">
    <property type="entry name" value="PROTEIN PAFC"/>
    <property type="match status" value="1"/>
</dbReference>
<accession>A0A917PC16</accession>